<sequence length="138" mass="14749">MCELLVEKVLSSCLAPLSVGDALRRVFEAVASGVLLKTGPGIGDPCEKEAVDVLAPLTGQQREAITASAQHALRLIAFNQLYKVLGLERLPDVRPPLTDRKRPMDTASAAEDVKKDKKEGENGNAETVNAAVAIKMEV</sequence>
<dbReference type="WBParaSite" id="HPLM_0001831301-mRNA-1">
    <property type="protein sequence ID" value="HPLM_0001831301-mRNA-1"/>
    <property type="gene ID" value="HPLM_0001831301"/>
</dbReference>
<protein>
    <submittedName>
        <fullName evidence="5">DZF domain-containing protein</fullName>
    </submittedName>
</protein>
<dbReference type="GO" id="GO:0071011">
    <property type="term" value="C:precatalytic spliceosome"/>
    <property type="evidence" value="ECO:0007669"/>
    <property type="project" value="TreeGrafter"/>
</dbReference>
<dbReference type="InterPro" id="IPR006561">
    <property type="entry name" value="DZF_dom"/>
</dbReference>
<evidence type="ECO:0000313" key="5">
    <source>
        <dbReference type="WBParaSite" id="HPLM_0001831301-mRNA-1"/>
    </source>
</evidence>
<gene>
    <name evidence="3" type="ORF">HPLM_LOCUS18305</name>
</gene>
<feature type="region of interest" description="Disordered" evidence="1">
    <location>
        <begin position="93"/>
        <end position="126"/>
    </location>
</feature>
<dbReference type="SMART" id="SM00572">
    <property type="entry name" value="DZF"/>
    <property type="match status" value="1"/>
</dbReference>
<dbReference type="OrthoDB" id="8898434at2759"/>
<reference evidence="5" key="1">
    <citation type="submission" date="2017-02" db="UniProtKB">
        <authorList>
            <consortium name="WormBaseParasite"/>
        </authorList>
    </citation>
    <scope>IDENTIFICATION</scope>
</reference>
<dbReference type="STRING" id="6290.A0A0N4X1V1"/>
<dbReference type="EMBL" id="UZAF01020475">
    <property type="protein sequence ID" value="VDO70257.1"/>
    <property type="molecule type" value="Genomic_DNA"/>
</dbReference>
<feature type="compositionally biased region" description="Basic and acidic residues" evidence="1">
    <location>
        <begin position="93"/>
        <end position="104"/>
    </location>
</feature>
<accession>A0A0N4X1V1</accession>
<dbReference type="OMA" id="KMTERRN"/>
<feature type="domain" description="DZF" evidence="2">
    <location>
        <begin position="1"/>
        <end position="124"/>
    </location>
</feature>
<organism evidence="5">
    <name type="scientific">Haemonchus placei</name>
    <name type="common">Barber's pole worm</name>
    <dbReference type="NCBI Taxonomy" id="6290"/>
    <lineage>
        <taxon>Eukaryota</taxon>
        <taxon>Metazoa</taxon>
        <taxon>Ecdysozoa</taxon>
        <taxon>Nematoda</taxon>
        <taxon>Chromadorea</taxon>
        <taxon>Rhabditida</taxon>
        <taxon>Rhabditina</taxon>
        <taxon>Rhabditomorpha</taxon>
        <taxon>Strongyloidea</taxon>
        <taxon>Trichostrongylidae</taxon>
        <taxon>Haemonchus</taxon>
    </lineage>
</organism>
<reference evidence="3 4" key="2">
    <citation type="submission" date="2018-11" db="EMBL/GenBank/DDBJ databases">
        <authorList>
            <consortium name="Pathogen Informatics"/>
        </authorList>
    </citation>
    <scope>NUCLEOTIDE SEQUENCE [LARGE SCALE GENOMIC DNA]</scope>
    <source>
        <strain evidence="3 4">MHpl1</strain>
    </source>
</reference>
<dbReference type="GO" id="GO:0003725">
    <property type="term" value="F:double-stranded RNA binding"/>
    <property type="evidence" value="ECO:0007669"/>
    <property type="project" value="TreeGrafter"/>
</dbReference>
<name>A0A0N4X1V1_HAEPC</name>
<dbReference type="PANTHER" id="PTHR45762">
    <property type="entry name" value="ZINC FINGER RNA-BINDING PROTEIN"/>
    <property type="match status" value="1"/>
</dbReference>
<dbReference type="Proteomes" id="UP000268014">
    <property type="component" value="Unassembled WGS sequence"/>
</dbReference>
<evidence type="ECO:0000313" key="3">
    <source>
        <dbReference type="EMBL" id="VDO70257.1"/>
    </source>
</evidence>
<dbReference type="PROSITE" id="PS51703">
    <property type="entry name" value="DZF"/>
    <property type="match status" value="1"/>
</dbReference>
<proteinExistence type="predicted"/>
<dbReference type="AlphaFoldDB" id="A0A0N4X1V1"/>
<dbReference type="InterPro" id="IPR049402">
    <property type="entry name" value="DZF_dom_C"/>
</dbReference>
<evidence type="ECO:0000256" key="1">
    <source>
        <dbReference type="SAM" id="MobiDB-lite"/>
    </source>
</evidence>
<dbReference type="Gene3D" id="1.10.1410.40">
    <property type="match status" value="1"/>
</dbReference>
<evidence type="ECO:0000313" key="4">
    <source>
        <dbReference type="Proteomes" id="UP000268014"/>
    </source>
</evidence>
<keyword evidence="4" id="KW-1185">Reference proteome</keyword>
<dbReference type="FunFam" id="1.10.1410.40:FF:000001">
    <property type="entry name" value="interleukin enhancer-binding factor 3 isoform X1"/>
    <property type="match status" value="1"/>
</dbReference>
<dbReference type="Pfam" id="PF20965">
    <property type="entry name" value="DZF_C"/>
    <property type="match status" value="1"/>
</dbReference>
<dbReference type="PANTHER" id="PTHR45762:SF3">
    <property type="entry name" value="ZINC-FINGER PROTEIN AT 72D, ISOFORM B"/>
    <property type="match status" value="1"/>
</dbReference>
<dbReference type="GO" id="GO:0003727">
    <property type="term" value="F:single-stranded RNA binding"/>
    <property type="evidence" value="ECO:0007669"/>
    <property type="project" value="TreeGrafter"/>
</dbReference>
<evidence type="ECO:0000259" key="2">
    <source>
        <dbReference type="PROSITE" id="PS51703"/>
    </source>
</evidence>
<feature type="compositionally biased region" description="Basic and acidic residues" evidence="1">
    <location>
        <begin position="111"/>
        <end position="121"/>
    </location>
</feature>